<keyword evidence="1" id="KW-1133">Transmembrane helix</keyword>
<dbReference type="EMBL" id="CABPRJ010001899">
    <property type="protein sequence ID" value="VVC39960.1"/>
    <property type="molecule type" value="Genomic_DNA"/>
</dbReference>
<evidence type="ECO:0000313" key="3">
    <source>
        <dbReference type="Proteomes" id="UP000325440"/>
    </source>
</evidence>
<keyword evidence="3" id="KW-1185">Reference proteome</keyword>
<dbReference type="Proteomes" id="UP000325440">
    <property type="component" value="Unassembled WGS sequence"/>
</dbReference>
<organism evidence="2 3">
    <name type="scientific">Cinara cedri</name>
    <dbReference type="NCBI Taxonomy" id="506608"/>
    <lineage>
        <taxon>Eukaryota</taxon>
        <taxon>Metazoa</taxon>
        <taxon>Ecdysozoa</taxon>
        <taxon>Arthropoda</taxon>
        <taxon>Hexapoda</taxon>
        <taxon>Insecta</taxon>
        <taxon>Pterygota</taxon>
        <taxon>Neoptera</taxon>
        <taxon>Paraneoptera</taxon>
        <taxon>Hemiptera</taxon>
        <taxon>Sternorrhyncha</taxon>
        <taxon>Aphidomorpha</taxon>
        <taxon>Aphidoidea</taxon>
        <taxon>Aphididae</taxon>
        <taxon>Lachninae</taxon>
        <taxon>Cinara</taxon>
    </lineage>
</organism>
<name>A0A5E4N7Q3_9HEMI</name>
<proteinExistence type="predicted"/>
<accession>A0A5E4N7Q3</accession>
<evidence type="ECO:0000313" key="2">
    <source>
        <dbReference type="EMBL" id="VVC39960.1"/>
    </source>
</evidence>
<reference evidence="2 3" key="1">
    <citation type="submission" date="2019-08" db="EMBL/GenBank/DDBJ databases">
        <authorList>
            <person name="Alioto T."/>
            <person name="Alioto T."/>
            <person name="Gomez Garrido J."/>
        </authorList>
    </citation>
    <scope>NUCLEOTIDE SEQUENCE [LARGE SCALE GENOMIC DNA]</scope>
</reference>
<keyword evidence="1" id="KW-0812">Transmembrane</keyword>
<protein>
    <submittedName>
        <fullName evidence="2">Uncharacterized protein</fullName>
    </submittedName>
</protein>
<gene>
    <name evidence="2" type="ORF">CINCED_3A007846</name>
</gene>
<dbReference type="OrthoDB" id="6589966at2759"/>
<dbReference type="AlphaFoldDB" id="A0A5E4N7Q3"/>
<keyword evidence="1" id="KW-0472">Membrane</keyword>
<feature type="transmembrane region" description="Helical" evidence="1">
    <location>
        <begin position="91"/>
        <end position="109"/>
    </location>
</feature>
<evidence type="ECO:0000256" key="1">
    <source>
        <dbReference type="SAM" id="Phobius"/>
    </source>
</evidence>
<sequence>MTEENFKTVKSSFVDNSQTIIIKINQQIRFTKVQIEKLLKLQLLNMDIQKCISSVASTLKLENIEANELHFWLADTIAGVVKNIEQKGVSIIQGIIIICWFIHYVSLVIEEKCSMAKLFENLCECVKIALANANEYYNIVPLPTHTECLLKFETDNYSSSTSVKSAKKTESRSTVTAVQVMKIITTVIRET</sequence>